<reference evidence="3" key="1">
    <citation type="journal article" date="2015" name="PLoS Genet.">
        <title>Genome Sequence and Transcriptome Analyses of Chrysochromulina tobin: Metabolic Tools for Enhanced Algal Fitness in the Prominent Order Prymnesiales (Haptophyceae).</title>
        <authorList>
            <person name="Hovde B.T."/>
            <person name="Deodato C.R."/>
            <person name="Hunsperger H.M."/>
            <person name="Ryken S.A."/>
            <person name="Yost W."/>
            <person name="Jha R.K."/>
            <person name="Patterson J."/>
            <person name="Monnat R.J. Jr."/>
            <person name="Barlow S.B."/>
            <person name="Starkenburg S.R."/>
            <person name="Cattolico R.A."/>
        </authorList>
    </citation>
    <scope>NUCLEOTIDE SEQUENCE</scope>
    <source>
        <strain evidence="3">CCMP291</strain>
    </source>
</reference>
<organism evidence="2 3">
    <name type="scientific">Chrysochromulina tobinii</name>
    <dbReference type="NCBI Taxonomy" id="1460289"/>
    <lineage>
        <taxon>Eukaryota</taxon>
        <taxon>Haptista</taxon>
        <taxon>Haptophyta</taxon>
        <taxon>Prymnesiophyceae</taxon>
        <taxon>Prymnesiales</taxon>
        <taxon>Chrysochromulinaceae</taxon>
        <taxon>Chrysochromulina</taxon>
    </lineage>
</organism>
<accession>A0A0M0JSL0</accession>
<evidence type="ECO:0000313" key="3">
    <source>
        <dbReference type="Proteomes" id="UP000037460"/>
    </source>
</evidence>
<feature type="region of interest" description="Disordered" evidence="1">
    <location>
        <begin position="136"/>
        <end position="191"/>
    </location>
</feature>
<dbReference type="Proteomes" id="UP000037460">
    <property type="component" value="Unassembled WGS sequence"/>
</dbReference>
<feature type="region of interest" description="Disordered" evidence="1">
    <location>
        <begin position="79"/>
        <end position="102"/>
    </location>
</feature>
<name>A0A0M0JSL0_9EUKA</name>
<feature type="compositionally biased region" description="Low complexity" evidence="1">
    <location>
        <begin position="142"/>
        <end position="155"/>
    </location>
</feature>
<dbReference type="AlphaFoldDB" id="A0A0M0JSL0"/>
<evidence type="ECO:0000256" key="1">
    <source>
        <dbReference type="SAM" id="MobiDB-lite"/>
    </source>
</evidence>
<proteinExistence type="predicted"/>
<sequence length="191" mass="19901">MAASSEGLTAEEVALLLADLPTLPDEFALPPPPPPPAESSEVELDLLAMQLEDERLRKAMEARLCSFEADRAELREMMTSAADSSGGGADAAEFEEDAGRAARQRALDEALRHAQAELDAWEPDVNSLIDPMATEMGGAVSGGPSSLSRSSTGDGFFVTARYDAPGSLDGDDDHRGLHPGGGYAAADSPGT</sequence>
<keyword evidence="3" id="KW-1185">Reference proteome</keyword>
<evidence type="ECO:0000313" key="2">
    <source>
        <dbReference type="EMBL" id="KOO29470.1"/>
    </source>
</evidence>
<protein>
    <submittedName>
        <fullName evidence="2">Uncharacterized protein</fullName>
    </submittedName>
</protein>
<gene>
    <name evidence="2" type="ORF">Ctob_008067</name>
</gene>
<comment type="caution">
    <text evidence="2">The sequence shown here is derived from an EMBL/GenBank/DDBJ whole genome shotgun (WGS) entry which is preliminary data.</text>
</comment>
<dbReference type="EMBL" id="JWZX01002411">
    <property type="protein sequence ID" value="KOO29470.1"/>
    <property type="molecule type" value="Genomic_DNA"/>
</dbReference>